<evidence type="ECO:0000313" key="2">
    <source>
        <dbReference type="EMBL" id="GET07763.1"/>
    </source>
</evidence>
<gene>
    <name evidence="2" type="ORF">SY111_03870</name>
</gene>
<accession>A0A6F9XR61</accession>
<protein>
    <submittedName>
        <fullName evidence="2">Uncharacterized protein</fullName>
    </submittedName>
</protein>
<reference evidence="2" key="1">
    <citation type="submission" date="2019-10" db="EMBL/GenBank/DDBJ databases">
        <title>Lactobacillus agilis SY111 Whole Genome Sequencing Project.</title>
        <authorList>
            <person name="Suzuki S."/>
            <person name="Endo A."/>
            <person name="Maeno S."/>
            <person name="Shiwa Y."/>
            <person name="Matsutani M."/>
            <person name="Kajikawa A."/>
        </authorList>
    </citation>
    <scope>NUCLEOTIDE SEQUENCE</scope>
    <source>
        <strain evidence="2">SY111</strain>
    </source>
</reference>
<proteinExistence type="predicted"/>
<organism evidence="2">
    <name type="scientific">Ligilactobacillus agilis</name>
    <dbReference type="NCBI Taxonomy" id="1601"/>
    <lineage>
        <taxon>Bacteria</taxon>
        <taxon>Bacillati</taxon>
        <taxon>Bacillota</taxon>
        <taxon>Bacilli</taxon>
        <taxon>Lactobacillales</taxon>
        <taxon>Lactobacillaceae</taxon>
        <taxon>Ligilactobacillus</taxon>
    </lineage>
</organism>
<feature type="compositionally biased region" description="Basic and acidic residues" evidence="1">
    <location>
        <begin position="13"/>
        <end position="27"/>
    </location>
</feature>
<comment type="caution">
    <text evidence="2">The sequence shown here is derived from an EMBL/GenBank/DDBJ whole genome shotgun (WGS) entry which is preliminary data.</text>
</comment>
<dbReference type="EMBL" id="BLAN01000039">
    <property type="protein sequence ID" value="GET07763.1"/>
    <property type="molecule type" value="Genomic_DNA"/>
</dbReference>
<dbReference type="Proteomes" id="UP000494178">
    <property type="component" value="Unassembled WGS sequence"/>
</dbReference>
<dbReference type="AlphaFoldDB" id="A0A6F9XR61"/>
<evidence type="ECO:0000256" key="1">
    <source>
        <dbReference type="SAM" id="MobiDB-lite"/>
    </source>
</evidence>
<sequence length="41" mass="4450">MSQGASGARRRRATLDSHSGKNLDIKEQLAVSSALRRGDPR</sequence>
<name>A0A6F9XR61_9LACO</name>
<feature type="region of interest" description="Disordered" evidence="1">
    <location>
        <begin position="1"/>
        <end position="41"/>
    </location>
</feature>